<dbReference type="SUPFAM" id="SSF47699">
    <property type="entry name" value="Bifunctional inhibitor/lipid-transfer protein/seed storage 2S albumin"/>
    <property type="match status" value="1"/>
</dbReference>
<comment type="similarity">
    <text evidence="1">Belongs to the plant LTP family.</text>
</comment>
<accession>A0A833QP26</accession>
<dbReference type="AlphaFoldDB" id="A0A833QP26"/>
<comment type="function">
    <text evidence="1">Plant non-specific lipid-transfer proteins transfer phospholipids as well as galactolipids across membranes. May play a role in wax or cutin deposition in the cell walls of expanding epidermal cells and certain secretory tissues.</text>
</comment>
<dbReference type="Gene3D" id="1.10.110.10">
    <property type="entry name" value="Plant lipid-transfer and hydrophobic proteins"/>
    <property type="match status" value="1"/>
</dbReference>
<comment type="caution">
    <text evidence="4">The sequence shown here is derived from an EMBL/GenBank/DDBJ whole genome shotgun (WGS) entry which is preliminary data.</text>
</comment>
<feature type="domain" description="Bifunctional inhibitor/plant lipid transfer protein/seed storage helical" evidence="3">
    <location>
        <begin position="27"/>
        <end position="110"/>
    </location>
</feature>
<name>A0A833QP26_9POAL</name>
<dbReference type="InterPro" id="IPR036312">
    <property type="entry name" value="Bifun_inhib/LTP/seed_sf"/>
</dbReference>
<keyword evidence="1" id="KW-0813">Transport</keyword>
<dbReference type="PANTHER" id="PTHR33076">
    <property type="entry name" value="NON-SPECIFIC LIPID-TRANSFER PROTEIN 2-RELATED"/>
    <property type="match status" value="1"/>
</dbReference>
<evidence type="ECO:0000313" key="4">
    <source>
        <dbReference type="EMBL" id="KAF3323091.1"/>
    </source>
</evidence>
<dbReference type="GO" id="GO:0006869">
    <property type="term" value="P:lipid transport"/>
    <property type="evidence" value="ECO:0007669"/>
    <property type="project" value="InterPro"/>
</dbReference>
<dbReference type="Proteomes" id="UP000623129">
    <property type="component" value="Unassembled WGS sequence"/>
</dbReference>
<dbReference type="PRINTS" id="PR00382">
    <property type="entry name" value="LIPIDTRNSFER"/>
</dbReference>
<proteinExistence type="inferred from homology"/>
<keyword evidence="1" id="KW-0446">Lipid-binding</keyword>
<keyword evidence="2" id="KW-0732">Signal</keyword>
<gene>
    <name evidence="4" type="ORF">FCM35_KLT13080</name>
</gene>
<dbReference type="SMART" id="SM00499">
    <property type="entry name" value="AAI"/>
    <property type="match status" value="1"/>
</dbReference>
<protein>
    <recommendedName>
        <fullName evidence="1">Non-specific lipid-transfer protein</fullName>
    </recommendedName>
</protein>
<dbReference type="InterPro" id="IPR016140">
    <property type="entry name" value="Bifunc_inhib/LTP/seed_store"/>
</dbReference>
<dbReference type="Pfam" id="PF00234">
    <property type="entry name" value="Tryp_alpha_amyl"/>
    <property type="match status" value="1"/>
</dbReference>
<feature type="chain" id="PRO_5032536388" description="Non-specific lipid-transfer protein" evidence="2">
    <location>
        <begin position="25"/>
        <end position="112"/>
    </location>
</feature>
<evidence type="ECO:0000256" key="2">
    <source>
        <dbReference type="SAM" id="SignalP"/>
    </source>
</evidence>
<reference evidence="4" key="1">
    <citation type="submission" date="2020-01" db="EMBL/GenBank/DDBJ databases">
        <title>Genome sequence of Kobresia littledalei, the first chromosome-level genome in the family Cyperaceae.</title>
        <authorList>
            <person name="Qu G."/>
        </authorList>
    </citation>
    <scope>NUCLEOTIDE SEQUENCE</scope>
    <source>
        <strain evidence="4">C.B.Clarke</strain>
        <tissue evidence="4">Leaf</tissue>
    </source>
</reference>
<keyword evidence="5" id="KW-1185">Reference proteome</keyword>
<evidence type="ECO:0000313" key="5">
    <source>
        <dbReference type="Proteomes" id="UP000623129"/>
    </source>
</evidence>
<evidence type="ECO:0000256" key="1">
    <source>
        <dbReference type="RuleBase" id="RU000628"/>
    </source>
</evidence>
<dbReference type="OrthoDB" id="1890443at2759"/>
<dbReference type="EMBL" id="SWLB01000024">
    <property type="protein sequence ID" value="KAF3323091.1"/>
    <property type="molecule type" value="Genomic_DNA"/>
</dbReference>
<organism evidence="4 5">
    <name type="scientific">Carex littledalei</name>
    <dbReference type="NCBI Taxonomy" id="544730"/>
    <lineage>
        <taxon>Eukaryota</taxon>
        <taxon>Viridiplantae</taxon>
        <taxon>Streptophyta</taxon>
        <taxon>Embryophyta</taxon>
        <taxon>Tracheophyta</taxon>
        <taxon>Spermatophyta</taxon>
        <taxon>Magnoliopsida</taxon>
        <taxon>Liliopsida</taxon>
        <taxon>Poales</taxon>
        <taxon>Cyperaceae</taxon>
        <taxon>Cyperoideae</taxon>
        <taxon>Cariceae</taxon>
        <taxon>Carex</taxon>
        <taxon>Carex subgen. Euthyceras</taxon>
    </lineage>
</organism>
<sequence length="112" mass="11701">MKGLAVSLLVMLVMSCTMLEPCRALTCGDVTSSIAPCTGYLTGKGGATSQCCGGVKKLNGLANNTANRRFACNCMKSNAGRVKGLRYDLINQLPGKCGVGLSFTIDLNRCDS</sequence>
<dbReference type="GO" id="GO:0008289">
    <property type="term" value="F:lipid binding"/>
    <property type="evidence" value="ECO:0007669"/>
    <property type="project" value="UniProtKB-KW"/>
</dbReference>
<dbReference type="CDD" id="cd01960">
    <property type="entry name" value="nsLTP1"/>
    <property type="match status" value="1"/>
</dbReference>
<feature type="signal peptide" evidence="2">
    <location>
        <begin position="1"/>
        <end position="24"/>
    </location>
</feature>
<dbReference type="InterPro" id="IPR000528">
    <property type="entry name" value="Plant_nsLTP"/>
</dbReference>
<dbReference type="PROSITE" id="PS51257">
    <property type="entry name" value="PROKAR_LIPOPROTEIN"/>
    <property type="match status" value="1"/>
</dbReference>
<evidence type="ECO:0000259" key="3">
    <source>
        <dbReference type="SMART" id="SM00499"/>
    </source>
</evidence>